<gene>
    <name evidence="4" type="ORF">PROH_06750</name>
</gene>
<dbReference type="InterPro" id="IPR014270">
    <property type="entry name" value="PEP-CTERM_IMP"/>
</dbReference>
<keyword evidence="2" id="KW-1133">Transmembrane helix</keyword>
<dbReference type="EMBL" id="AJTX02000004">
    <property type="protein sequence ID" value="KKJ00462.1"/>
    <property type="molecule type" value="Genomic_DNA"/>
</dbReference>
<dbReference type="Proteomes" id="UP000034681">
    <property type="component" value="Unassembled WGS sequence"/>
</dbReference>
<sequence length="948" mass="104169">MWNLMFLSWAYLLLLPLLGIELVQATLQGALPTSFSLSLLGLVLIPTAASIAGGKGRFRTWPALLMRLFYGVELPLFGLCLLRLFILRELNPISAGFLVFLAWAMVSFALEIAVGYAAQRPLLATVQLVSQSVVLLLGLYGGTLLLLYVIPSLCGLGYSVITALPSILSFRWLGDFLRELVRYPTILFSITLGGMLLLFSCTLFVILPFAFCHLYTQSWWRIAQAYGKQHGRKGAMAVTGTVAIVATLLFTASVQTPQSQVQAFAQLGLRDQGDVDTALVSRLGEPVTGSADFSAAAVVENLDSIRAGLLNAYLHRYRYLSPQNQVDGLAFFYEETTALRPSIIQALQHFHNYLIAPFLYQGQADDPEVAATVYAQIFDTPIQRGERQAIQAALQATWNRDEVQAGLLNINQQVIPLTLQQVTVTPQGEWGTVEIQERYENPTWQDEEIFYSFALPETAVITGLWLGDDENPRRYPGVVASRGAAQQVYTQEVQRQVDPALLEQVGPRQYRLRVFPVPAQALDNEPGHARMVLRYQVLQTPEGWPLPQLTERRNVFWNRKTVRERQDQPLKARDWDPDYGWFEPTLALAEPTTPTTHQITLEQHRITATPAADLPTAAPIDPSSALAVVIDGSYSMTHHRQELAQSLETLQTLNPGALDVYLTAATGGTPQVLDSLSPQAVATLPFYGTLSLAEMVQQFEDLQATQPHLAQAQADSGDRPPHYTGIILLTDEGSYELETDRPTLAIPPAPLWLVHLGGILPAAYEDSLITALDSSRGGVTTAVETALERLRRDSAAGSELRLVDGYGWQVQPLAPGAPGAATPEADPSFAPLAARQLILYQSRHSAMTQLASLDAVHRLAQAHHIVSPYSSLLALVNDRQREDLAAAEQQDDRFDREVETGEETLTDPSNPVSTNAIPETGTLLGITLGSVLLLGILRRRSRSSLLDP</sequence>
<comment type="caution">
    <text evidence="4">The sequence shown here is derived from an EMBL/GenBank/DDBJ whole genome shotgun (WGS) entry which is preliminary data.</text>
</comment>
<dbReference type="NCBIfam" id="TIGR02921">
    <property type="entry name" value="PEP_integral"/>
    <property type="match status" value="1"/>
</dbReference>
<evidence type="ECO:0000313" key="4">
    <source>
        <dbReference type="EMBL" id="KKJ00462.1"/>
    </source>
</evidence>
<dbReference type="AlphaFoldDB" id="A0A0M2Q1G3"/>
<keyword evidence="2" id="KW-0472">Membrane</keyword>
<feature type="compositionally biased region" description="Polar residues" evidence="1">
    <location>
        <begin position="906"/>
        <end position="916"/>
    </location>
</feature>
<keyword evidence="2" id="KW-0812">Transmembrane</keyword>
<feature type="transmembrane region" description="Helical" evidence="2">
    <location>
        <begin position="128"/>
        <end position="150"/>
    </location>
</feature>
<dbReference type="PROSITE" id="PS51468">
    <property type="entry name" value="VIT"/>
    <property type="match status" value="1"/>
</dbReference>
<dbReference type="STRING" id="317619.GCA_000332315_00096"/>
<organism evidence="4 5">
    <name type="scientific">Prochlorothrix hollandica PCC 9006 = CALU 1027</name>
    <dbReference type="NCBI Taxonomy" id="317619"/>
    <lineage>
        <taxon>Bacteria</taxon>
        <taxon>Bacillati</taxon>
        <taxon>Cyanobacteriota</taxon>
        <taxon>Cyanophyceae</taxon>
        <taxon>Prochlorotrichales</taxon>
        <taxon>Prochlorotrichaceae</taxon>
        <taxon>Prochlorothrix</taxon>
    </lineage>
</organism>
<feature type="transmembrane region" description="Helical" evidence="2">
    <location>
        <begin position="93"/>
        <end position="116"/>
    </location>
</feature>
<feature type="transmembrane region" description="Helical" evidence="2">
    <location>
        <begin position="64"/>
        <end position="87"/>
    </location>
</feature>
<proteinExistence type="predicted"/>
<dbReference type="InterPro" id="IPR013694">
    <property type="entry name" value="VIT"/>
</dbReference>
<accession>A0A0M2Q1G3</accession>
<feature type="transmembrane region" description="Helical" evidence="2">
    <location>
        <begin position="35"/>
        <end position="52"/>
    </location>
</feature>
<feature type="region of interest" description="Disordered" evidence="1">
    <location>
        <begin position="884"/>
        <end position="916"/>
    </location>
</feature>
<protein>
    <recommendedName>
        <fullName evidence="3">VIT domain-containing protein</fullName>
    </recommendedName>
</protein>
<reference evidence="4" key="1">
    <citation type="submission" date="2012-04" db="EMBL/GenBank/DDBJ databases">
        <authorList>
            <person name="Borisov I.G."/>
            <person name="Ivanikova N.V."/>
            <person name="Pinevich A.V."/>
        </authorList>
    </citation>
    <scope>NUCLEOTIDE SEQUENCE</scope>
    <source>
        <strain evidence="4">CALU 1027</strain>
    </source>
</reference>
<feature type="transmembrane region" description="Helical" evidence="2">
    <location>
        <begin position="156"/>
        <end position="174"/>
    </location>
</feature>
<evidence type="ECO:0000256" key="1">
    <source>
        <dbReference type="SAM" id="MobiDB-lite"/>
    </source>
</evidence>
<dbReference type="Pfam" id="PF08487">
    <property type="entry name" value="VIT"/>
    <property type="match status" value="1"/>
</dbReference>
<dbReference type="eggNOG" id="COG2304">
    <property type="taxonomic scope" value="Bacteria"/>
</dbReference>
<keyword evidence="5" id="KW-1185">Reference proteome</keyword>
<evidence type="ECO:0000259" key="3">
    <source>
        <dbReference type="PROSITE" id="PS51468"/>
    </source>
</evidence>
<feature type="compositionally biased region" description="Basic and acidic residues" evidence="1">
    <location>
        <begin position="884"/>
        <end position="899"/>
    </location>
</feature>
<evidence type="ECO:0000313" key="5">
    <source>
        <dbReference type="Proteomes" id="UP000034681"/>
    </source>
</evidence>
<feature type="domain" description="VIT" evidence="3">
    <location>
        <begin position="401"/>
        <end position="537"/>
    </location>
</feature>
<name>A0A0M2Q1G3_PROHO</name>
<evidence type="ECO:0000256" key="2">
    <source>
        <dbReference type="SAM" id="Phobius"/>
    </source>
</evidence>
<feature type="transmembrane region" description="Helical" evidence="2">
    <location>
        <begin position="186"/>
        <end position="211"/>
    </location>
</feature>